<dbReference type="HOGENOM" id="CLU_047691_3_4_9"/>
<sequence length="176" mass="21061">MISADRNVEITKWHEEYGVAISKYIYRMLRDYHQAEDLTQETFIKAFRYFESFEEKSNPKTWLYSIAHNVTIDYLRKRRPLPQIEDEIMNTIDTRLLPEEIVERNESVHILYNALENMKPSYREVIVTRRINECSIKETSEKLTWSEGKVKSTLHRAMPVLMKELQESGYSYEQSV</sequence>
<keyword evidence="2 6" id="KW-0805">Transcription regulation</keyword>
<evidence type="ECO:0000313" key="9">
    <source>
        <dbReference type="EMBL" id="ADU28545.1"/>
    </source>
</evidence>
<dbReference type="SUPFAM" id="SSF88659">
    <property type="entry name" value="Sigma3 and sigma4 domains of RNA polymerase sigma factors"/>
    <property type="match status" value="1"/>
</dbReference>
<dbReference type="GO" id="GO:0006950">
    <property type="term" value="P:response to stress"/>
    <property type="evidence" value="ECO:0007669"/>
    <property type="project" value="UniProtKB-ARBA"/>
</dbReference>
<reference evidence="9 10" key="1">
    <citation type="submission" date="2010-12" db="EMBL/GenBank/DDBJ databases">
        <title>Complete sequence of Bacillus cellulosilyticus DSM 2522.</title>
        <authorList>
            <consortium name="US DOE Joint Genome Institute"/>
            <person name="Lucas S."/>
            <person name="Copeland A."/>
            <person name="Lapidus A."/>
            <person name="Cheng J.-F."/>
            <person name="Bruce D."/>
            <person name="Goodwin L."/>
            <person name="Pitluck S."/>
            <person name="Chertkov O."/>
            <person name="Detter J.C."/>
            <person name="Han C."/>
            <person name="Tapia R."/>
            <person name="Land M."/>
            <person name="Hauser L."/>
            <person name="Jeffries C."/>
            <person name="Kyrpides N."/>
            <person name="Ivanova N."/>
            <person name="Mikhailova N."/>
            <person name="Brumm P."/>
            <person name="Mead D."/>
            <person name="Woyke T."/>
        </authorList>
    </citation>
    <scope>NUCLEOTIDE SEQUENCE [LARGE SCALE GENOMIC DNA]</scope>
    <source>
        <strain evidence="10">ATCC 21833 / DSM 2522 / FERM P-1141 / JCM 9156 / N-4</strain>
    </source>
</reference>
<dbReference type="NCBIfam" id="TIGR02937">
    <property type="entry name" value="sigma70-ECF"/>
    <property type="match status" value="1"/>
</dbReference>
<keyword evidence="5 6" id="KW-0804">Transcription</keyword>
<dbReference type="Gene3D" id="1.10.10.10">
    <property type="entry name" value="Winged helix-like DNA-binding domain superfamily/Winged helix DNA-binding domain"/>
    <property type="match status" value="1"/>
</dbReference>
<dbReference type="AlphaFoldDB" id="E6TU85"/>
<evidence type="ECO:0000256" key="2">
    <source>
        <dbReference type="ARBA" id="ARBA00023015"/>
    </source>
</evidence>
<dbReference type="GO" id="GO:0003677">
    <property type="term" value="F:DNA binding"/>
    <property type="evidence" value="ECO:0007669"/>
    <property type="project" value="UniProtKB-KW"/>
</dbReference>
<accession>E6TU85</accession>
<dbReference type="InterPro" id="IPR007627">
    <property type="entry name" value="RNA_pol_sigma70_r2"/>
</dbReference>
<comment type="similarity">
    <text evidence="1 6">Belongs to the sigma-70 factor family. ECF subfamily.</text>
</comment>
<dbReference type="PANTHER" id="PTHR43133">
    <property type="entry name" value="RNA POLYMERASE ECF-TYPE SIGMA FACTO"/>
    <property type="match status" value="1"/>
</dbReference>
<dbReference type="InterPro" id="IPR013249">
    <property type="entry name" value="RNA_pol_sigma70_r4_t2"/>
</dbReference>
<evidence type="ECO:0000256" key="4">
    <source>
        <dbReference type="ARBA" id="ARBA00023125"/>
    </source>
</evidence>
<dbReference type="GO" id="GO:0006352">
    <property type="term" value="P:DNA-templated transcription initiation"/>
    <property type="evidence" value="ECO:0007669"/>
    <property type="project" value="InterPro"/>
</dbReference>
<feature type="domain" description="RNA polymerase sigma-70 region 2" evidence="7">
    <location>
        <begin position="15"/>
        <end position="79"/>
    </location>
</feature>
<evidence type="ECO:0000259" key="8">
    <source>
        <dbReference type="Pfam" id="PF08281"/>
    </source>
</evidence>
<dbReference type="PROSITE" id="PS01063">
    <property type="entry name" value="SIGMA70_ECF"/>
    <property type="match status" value="1"/>
</dbReference>
<evidence type="ECO:0000256" key="5">
    <source>
        <dbReference type="ARBA" id="ARBA00023163"/>
    </source>
</evidence>
<name>E6TU85_EVAC2</name>
<dbReference type="InterPro" id="IPR013325">
    <property type="entry name" value="RNA_pol_sigma_r2"/>
</dbReference>
<dbReference type="InterPro" id="IPR013324">
    <property type="entry name" value="RNA_pol_sigma_r3/r4-like"/>
</dbReference>
<evidence type="ECO:0000256" key="3">
    <source>
        <dbReference type="ARBA" id="ARBA00023082"/>
    </source>
</evidence>
<protein>
    <recommendedName>
        <fullName evidence="6">RNA polymerase sigma factor</fullName>
    </recommendedName>
</protein>
<dbReference type="KEGG" id="bco:Bcell_0258"/>
<evidence type="ECO:0000259" key="7">
    <source>
        <dbReference type="Pfam" id="PF04542"/>
    </source>
</evidence>
<dbReference type="SUPFAM" id="SSF88946">
    <property type="entry name" value="Sigma2 domain of RNA polymerase sigma factors"/>
    <property type="match status" value="1"/>
</dbReference>
<dbReference type="InterPro" id="IPR036388">
    <property type="entry name" value="WH-like_DNA-bd_sf"/>
</dbReference>
<keyword evidence="10" id="KW-1185">Reference proteome</keyword>
<gene>
    <name evidence="9" type="ordered locus">Bcell_0258</name>
</gene>
<evidence type="ECO:0000256" key="1">
    <source>
        <dbReference type="ARBA" id="ARBA00010641"/>
    </source>
</evidence>
<dbReference type="Gene3D" id="1.10.1740.10">
    <property type="match status" value="1"/>
</dbReference>
<dbReference type="InterPro" id="IPR014284">
    <property type="entry name" value="RNA_pol_sigma-70_dom"/>
</dbReference>
<evidence type="ECO:0000256" key="6">
    <source>
        <dbReference type="RuleBase" id="RU000716"/>
    </source>
</evidence>
<dbReference type="Proteomes" id="UP000001401">
    <property type="component" value="Chromosome"/>
</dbReference>
<dbReference type="GO" id="GO:0016987">
    <property type="term" value="F:sigma factor activity"/>
    <property type="evidence" value="ECO:0007669"/>
    <property type="project" value="UniProtKB-KW"/>
</dbReference>
<dbReference type="eggNOG" id="COG1595">
    <property type="taxonomic scope" value="Bacteria"/>
</dbReference>
<keyword evidence="4 6" id="KW-0238">DNA-binding</keyword>
<dbReference type="EMBL" id="CP002394">
    <property type="protein sequence ID" value="ADU28545.1"/>
    <property type="molecule type" value="Genomic_DNA"/>
</dbReference>
<feature type="domain" description="RNA polymerase sigma factor 70 region 4 type 2" evidence="8">
    <location>
        <begin position="110"/>
        <end position="158"/>
    </location>
</feature>
<dbReference type="Pfam" id="PF08281">
    <property type="entry name" value="Sigma70_r4_2"/>
    <property type="match status" value="1"/>
</dbReference>
<dbReference type="InterPro" id="IPR000838">
    <property type="entry name" value="RNA_pol_sigma70_ECF_CS"/>
</dbReference>
<dbReference type="InterPro" id="IPR039425">
    <property type="entry name" value="RNA_pol_sigma-70-like"/>
</dbReference>
<dbReference type="PANTHER" id="PTHR43133:SF60">
    <property type="entry name" value="RNA POLYMERASE SIGMA FACTOR SIGV"/>
    <property type="match status" value="1"/>
</dbReference>
<keyword evidence="3 6" id="KW-0731">Sigma factor</keyword>
<organism evidence="9 10">
    <name type="scientific">Evansella cellulosilytica (strain ATCC 21833 / DSM 2522 / FERM P-1141 / JCM 9156 / N-4)</name>
    <name type="common">Bacillus cellulosilyticus</name>
    <dbReference type="NCBI Taxonomy" id="649639"/>
    <lineage>
        <taxon>Bacteria</taxon>
        <taxon>Bacillati</taxon>
        <taxon>Bacillota</taxon>
        <taxon>Bacilli</taxon>
        <taxon>Bacillales</taxon>
        <taxon>Bacillaceae</taxon>
        <taxon>Evansella</taxon>
    </lineage>
</organism>
<dbReference type="STRING" id="649639.Bcell_0258"/>
<dbReference type="Pfam" id="PF04542">
    <property type="entry name" value="Sigma70_r2"/>
    <property type="match status" value="1"/>
</dbReference>
<evidence type="ECO:0000313" key="10">
    <source>
        <dbReference type="Proteomes" id="UP000001401"/>
    </source>
</evidence>
<proteinExistence type="inferred from homology"/>